<evidence type="ECO:0000313" key="3">
    <source>
        <dbReference type="EMBL" id="CAB4836143.1"/>
    </source>
</evidence>
<dbReference type="EMBL" id="CAESGF010000002">
    <property type="protein sequence ID" value="CAB4362681.1"/>
    <property type="molecule type" value="Genomic_DNA"/>
</dbReference>
<reference evidence="3" key="1">
    <citation type="submission" date="2020-05" db="EMBL/GenBank/DDBJ databases">
        <authorList>
            <person name="Chiriac C."/>
            <person name="Salcher M."/>
            <person name="Ghai R."/>
            <person name="Kavagutti S V."/>
        </authorList>
    </citation>
    <scope>NUCLEOTIDE SEQUENCE</scope>
</reference>
<dbReference type="EMBL" id="CAFBIY010000202">
    <property type="protein sequence ID" value="CAB4853112.1"/>
    <property type="molecule type" value="Genomic_DNA"/>
</dbReference>
<evidence type="ECO:0000313" key="2">
    <source>
        <dbReference type="EMBL" id="CAB4707781.1"/>
    </source>
</evidence>
<evidence type="ECO:0000313" key="5">
    <source>
        <dbReference type="EMBL" id="CAB4911563.1"/>
    </source>
</evidence>
<dbReference type="EMBL" id="CAFAAV010000374">
    <property type="protein sequence ID" value="CAB4836143.1"/>
    <property type="molecule type" value="Genomic_DNA"/>
</dbReference>
<evidence type="ECO:0000313" key="4">
    <source>
        <dbReference type="EMBL" id="CAB4853112.1"/>
    </source>
</evidence>
<protein>
    <submittedName>
        <fullName evidence="3">Unannotated protein</fullName>
    </submittedName>
</protein>
<sequence>MIGIRELRADLAALVRRAGTGQRVIVSVDGRATAQLGPIEAEQGQTVLADLIAAGAVVAPRRTDAARLGAPVAVYSGVRLDRALKELRG</sequence>
<name>A0A6J7ATQ1_9ZZZZ</name>
<dbReference type="EMBL" id="CAFBOL010000101">
    <property type="protein sequence ID" value="CAB5009129.1"/>
    <property type="molecule type" value="Genomic_DNA"/>
</dbReference>
<accession>A0A6J7ATQ1</accession>
<gene>
    <name evidence="2" type="ORF">UFOPK2656_00464</name>
    <name evidence="3" type="ORF">UFOPK3099_03032</name>
    <name evidence="4" type="ORF">UFOPK3267_02636</name>
    <name evidence="5" type="ORF">UFOPK3651_00232</name>
    <name evidence="6" type="ORF">UFOPK3931_02705</name>
    <name evidence="1" type="ORF">UFOPK4189_00461</name>
</gene>
<dbReference type="EMBL" id="CAFBMT010000001">
    <property type="protein sequence ID" value="CAB4911563.1"/>
    <property type="molecule type" value="Genomic_DNA"/>
</dbReference>
<dbReference type="EMBL" id="CAEZYF010000002">
    <property type="protein sequence ID" value="CAB4707781.1"/>
    <property type="molecule type" value="Genomic_DNA"/>
</dbReference>
<evidence type="ECO:0000313" key="1">
    <source>
        <dbReference type="EMBL" id="CAB4362681.1"/>
    </source>
</evidence>
<evidence type="ECO:0000313" key="6">
    <source>
        <dbReference type="EMBL" id="CAB5009129.1"/>
    </source>
</evidence>
<organism evidence="3">
    <name type="scientific">freshwater metagenome</name>
    <dbReference type="NCBI Taxonomy" id="449393"/>
    <lineage>
        <taxon>unclassified sequences</taxon>
        <taxon>metagenomes</taxon>
        <taxon>ecological metagenomes</taxon>
    </lineage>
</organism>
<proteinExistence type="predicted"/>
<dbReference type="NCBIfam" id="TIGR01552">
    <property type="entry name" value="phd_fam"/>
    <property type="match status" value="1"/>
</dbReference>
<dbReference type="AlphaFoldDB" id="A0A6J7ATQ1"/>